<protein>
    <recommendedName>
        <fullName evidence="3">tryptophan synthase</fullName>
        <ecNumber evidence="3">4.2.1.20</ecNumber>
    </recommendedName>
</protein>
<name>A0A1I6GDB8_9RHOB</name>
<dbReference type="Gene3D" id="3.20.20.70">
    <property type="entry name" value="Aldolase class I"/>
    <property type="match status" value="1"/>
</dbReference>
<comment type="subunit">
    <text evidence="2">Tetramer of two alpha and two beta chains.</text>
</comment>
<comment type="catalytic activity">
    <reaction evidence="8">
        <text>(1S,2R)-1-C-(indol-3-yl)glycerol 3-phosphate + L-serine = D-glyceraldehyde 3-phosphate + L-tryptophan + H2O</text>
        <dbReference type="Rhea" id="RHEA:10532"/>
        <dbReference type="ChEBI" id="CHEBI:15377"/>
        <dbReference type="ChEBI" id="CHEBI:33384"/>
        <dbReference type="ChEBI" id="CHEBI:57912"/>
        <dbReference type="ChEBI" id="CHEBI:58866"/>
        <dbReference type="ChEBI" id="CHEBI:59776"/>
        <dbReference type="EC" id="4.2.1.20"/>
    </reaction>
</comment>
<keyword evidence="4" id="KW-0028">Amino-acid biosynthesis</keyword>
<dbReference type="OrthoDB" id="9804578at2"/>
<keyword evidence="11" id="KW-1185">Reference proteome</keyword>
<dbReference type="GO" id="GO:0005829">
    <property type="term" value="C:cytosol"/>
    <property type="evidence" value="ECO:0007669"/>
    <property type="project" value="TreeGrafter"/>
</dbReference>
<organism evidence="10 11">
    <name type="scientific">Litoreibacter janthinus</name>
    <dbReference type="NCBI Taxonomy" id="670154"/>
    <lineage>
        <taxon>Bacteria</taxon>
        <taxon>Pseudomonadati</taxon>
        <taxon>Pseudomonadota</taxon>
        <taxon>Alphaproteobacteria</taxon>
        <taxon>Rhodobacterales</taxon>
        <taxon>Roseobacteraceae</taxon>
        <taxon>Litoreibacter</taxon>
    </lineage>
</organism>
<dbReference type="PANTHER" id="PTHR43406">
    <property type="entry name" value="TRYPTOPHAN SYNTHASE, ALPHA CHAIN"/>
    <property type="match status" value="1"/>
</dbReference>
<dbReference type="UniPathway" id="UPA00035">
    <property type="reaction ID" value="UER00044"/>
</dbReference>
<reference evidence="11" key="1">
    <citation type="submission" date="2016-10" db="EMBL/GenBank/DDBJ databases">
        <authorList>
            <person name="Varghese N."/>
            <person name="Submissions S."/>
        </authorList>
    </citation>
    <scope>NUCLEOTIDE SEQUENCE [LARGE SCALE GENOMIC DNA]</scope>
    <source>
        <strain evidence="11">DSM 26921</strain>
    </source>
</reference>
<dbReference type="PANTHER" id="PTHR43406:SF1">
    <property type="entry name" value="TRYPTOPHAN SYNTHASE ALPHA CHAIN, CHLOROPLASTIC"/>
    <property type="match status" value="1"/>
</dbReference>
<dbReference type="Pfam" id="PF00290">
    <property type="entry name" value="Trp_syntA"/>
    <property type="match status" value="1"/>
</dbReference>
<dbReference type="InterPro" id="IPR013785">
    <property type="entry name" value="Aldolase_TIM"/>
</dbReference>
<sequence length="269" mass="28784">MNTMLDFASRQLIETGQMVHARSLCPLIMAGDPTLDVTRKILQSCVDLGVGMVELCVPFKNAFTDGETLIKAHNRALEHGATLEPVIDMASEFTDRIKIVLLADSSHTLRPYGFEAVCKMACDAGMAGILPHGLPPKMTSSFQNAAFGYIPTVGTIYSNATPDTRRRVLEQASAFIYLVSAYGRSGGASKAGDLSNQIDALRSKTDLPIAIGFGLKTKADVRRAFQSGCDIAIVGSAISGVVEQAIEEDQDPADAAARFIASLNREATR</sequence>
<evidence type="ECO:0000256" key="7">
    <source>
        <dbReference type="ARBA" id="ARBA00023239"/>
    </source>
</evidence>
<evidence type="ECO:0000313" key="11">
    <source>
        <dbReference type="Proteomes" id="UP000199658"/>
    </source>
</evidence>
<dbReference type="SUPFAM" id="SSF51366">
    <property type="entry name" value="Ribulose-phoshate binding barrel"/>
    <property type="match status" value="1"/>
</dbReference>
<evidence type="ECO:0000256" key="9">
    <source>
        <dbReference type="RuleBase" id="RU003662"/>
    </source>
</evidence>
<evidence type="ECO:0000256" key="2">
    <source>
        <dbReference type="ARBA" id="ARBA00011270"/>
    </source>
</evidence>
<gene>
    <name evidence="10" type="ORF">SAMN04488002_1279</name>
</gene>
<dbReference type="EMBL" id="FOYO01000001">
    <property type="protein sequence ID" value="SFR40193.1"/>
    <property type="molecule type" value="Genomic_DNA"/>
</dbReference>
<accession>A0A1I6GDB8</accession>
<evidence type="ECO:0000256" key="1">
    <source>
        <dbReference type="ARBA" id="ARBA00004733"/>
    </source>
</evidence>
<dbReference type="NCBIfam" id="TIGR00262">
    <property type="entry name" value="trpA"/>
    <property type="match status" value="1"/>
</dbReference>
<dbReference type="InterPro" id="IPR011060">
    <property type="entry name" value="RibuloseP-bd_barrel"/>
</dbReference>
<dbReference type="InterPro" id="IPR002028">
    <property type="entry name" value="Trp_synthase_suA"/>
</dbReference>
<keyword evidence="7" id="KW-0456">Lyase</keyword>
<evidence type="ECO:0000256" key="8">
    <source>
        <dbReference type="ARBA" id="ARBA00049047"/>
    </source>
</evidence>
<evidence type="ECO:0000256" key="6">
    <source>
        <dbReference type="ARBA" id="ARBA00023141"/>
    </source>
</evidence>
<dbReference type="AlphaFoldDB" id="A0A1I6GDB8"/>
<evidence type="ECO:0000313" key="10">
    <source>
        <dbReference type="EMBL" id="SFR40193.1"/>
    </source>
</evidence>
<dbReference type="CDD" id="cd04724">
    <property type="entry name" value="Tryptophan_synthase_alpha"/>
    <property type="match status" value="1"/>
</dbReference>
<dbReference type="GO" id="GO:0004834">
    <property type="term" value="F:tryptophan synthase activity"/>
    <property type="evidence" value="ECO:0007669"/>
    <property type="project" value="UniProtKB-EC"/>
</dbReference>
<dbReference type="Proteomes" id="UP000199658">
    <property type="component" value="Unassembled WGS sequence"/>
</dbReference>
<keyword evidence="5" id="KW-0822">Tryptophan biosynthesis</keyword>
<evidence type="ECO:0000256" key="3">
    <source>
        <dbReference type="ARBA" id="ARBA00012043"/>
    </source>
</evidence>
<evidence type="ECO:0000256" key="5">
    <source>
        <dbReference type="ARBA" id="ARBA00022822"/>
    </source>
</evidence>
<dbReference type="RefSeq" id="WP_090213923.1">
    <property type="nucleotide sequence ID" value="NZ_FOYO01000001.1"/>
</dbReference>
<evidence type="ECO:0000256" key="4">
    <source>
        <dbReference type="ARBA" id="ARBA00022605"/>
    </source>
</evidence>
<dbReference type="STRING" id="670154.SAMN04488002_1279"/>
<comment type="pathway">
    <text evidence="1">Amino-acid biosynthesis; L-tryptophan biosynthesis; L-tryptophan from chorismate: step 5/5.</text>
</comment>
<proteinExistence type="inferred from homology"/>
<comment type="similarity">
    <text evidence="9">Belongs to the TrpA family.</text>
</comment>
<dbReference type="EC" id="4.2.1.20" evidence="3"/>
<keyword evidence="6" id="KW-0057">Aromatic amino acid biosynthesis</keyword>